<feature type="compositionally biased region" description="Basic residues" evidence="1">
    <location>
        <begin position="35"/>
        <end position="44"/>
    </location>
</feature>
<feature type="compositionally biased region" description="Polar residues" evidence="1">
    <location>
        <begin position="1"/>
        <end position="16"/>
    </location>
</feature>
<dbReference type="Pfam" id="PF22942">
    <property type="entry name" value="DUF7025"/>
    <property type="match status" value="1"/>
</dbReference>
<evidence type="ECO:0000313" key="3">
    <source>
        <dbReference type="EMBL" id="CAF9928426.1"/>
    </source>
</evidence>
<evidence type="ECO:0000313" key="4">
    <source>
        <dbReference type="Proteomes" id="UP000664521"/>
    </source>
</evidence>
<organism evidence="3 4">
    <name type="scientific">Heterodermia speciosa</name>
    <dbReference type="NCBI Taxonomy" id="116794"/>
    <lineage>
        <taxon>Eukaryota</taxon>
        <taxon>Fungi</taxon>
        <taxon>Dikarya</taxon>
        <taxon>Ascomycota</taxon>
        <taxon>Pezizomycotina</taxon>
        <taxon>Lecanoromycetes</taxon>
        <taxon>OSLEUM clade</taxon>
        <taxon>Lecanoromycetidae</taxon>
        <taxon>Caliciales</taxon>
        <taxon>Physciaceae</taxon>
        <taxon>Heterodermia</taxon>
    </lineage>
</organism>
<name>A0A8H3FPN4_9LECA</name>
<dbReference type="Gene3D" id="3.40.50.300">
    <property type="entry name" value="P-loop containing nucleotide triphosphate hydrolases"/>
    <property type="match status" value="1"/>
</dbReference>
<dbReference type="PANTHER" id="PTHR46411">
    <property type="entry name" value="FAMILY ATPASE, PUTATIVE-RELATED"/>
    <property type="match status" value="1"/>
</dbReference>
<gene>
    <name evidence="3" type="ORF">HETSPECPRED_006831</name>
</gene>
<dbReference type="Pfam" id="PF23232">
    <property type="entry name" value="AAA_lid_13"/>
    <property type="match status" value="1"/>
</dbReference>
<dbReference type="Proteomes" id="UP000664521">
    <property type="component" value="Unassembled WGS sequence"/>
</dbReference>
<proteinExistence type="predicted"/>
<feature type="compositionally biased region" description="Polar residues" evidence="1">
    <location>
        <begin position="124"/>
        <end position="133"/>
    </location>
</feature>
<dbReference type="InterPro" id="IPR003593">
    <property type="entry name" value="AAA+_ATPase"/>
</dbReference>
<dbReference type="EMBL" id="CAJPDS010000047">
    <property type="protein sequence ID" value="CAF9928426.1"/>
    <property type="molecule type" value="Genomic_DNA"/>
</dbReference>
<keyword evidence="4" id="KW-1185">Reference proteome</keyword>
<dbReference type="CDD" id="cd19481">
    <property type="entry name" value="RecA-like_protease"/>
    <property type="match status" value="1"/>
</dbReference>
<dbReference type="SMART" id="SM00382">
    <property type="entry name" value="AAA"/>
    <property type="match status" value="1"/>
</dbReference>
<dbReference type="InterPro" id="IPR054289">
    <property type="entry name" value="DUF7025"/>
</dbReference>
<feature type="region of interest" description="Disordered" evidence="1">
    <location>
        <begin position="1"/>
        <end position="151"/>
    </location>
</feature>
<feature type="domain" description="AAA+ ATPase" evidence="2">
    <location>
        <begin position="758"/>
        <end position="881"/>
    </location>
</feature>
<protein>
    <recommendedName>
        <fullName evidence="2">AAA+ ATPase domain-containing protein</fullName>
    </recommendedName>
</protein>
<dbReference type="GO" id="GO:0016887">
    <property type="term" value="F:ATP hydrolysis activity"/>
    <property type="evidence" value="ECO:0007669"/>
    <property type="project" value="InterPro"/>
</dbReference>
<accession>A0A8H3FPN4</accession>
<dbReference type="InterPro" id="IPR003959">
    <property type="entry name" value="ATPase_AAA_core"/>
</dbReference>
<dbReference type="Pfam" id="PF00004">
    <property type="entry name" value="AAA"/>
    <property type="match status" value="1"/>
</dbReference>
<dbReference type="SUPFAM" id="SSF52540">
    <property type="entry name" value="P-loop containing nucleoside triphosphate hydrolases"/>
    <property type="match status" value="1"/>
</dbReference>
<dbReference type="PANTHER" id="PTHR46411:SF3">
    <property type="entry name" value="AAA+ ATPASE DOMAIN-CONTAINING PROTEIN"/>
    <property type="match status" value="1"/>
</dbReference>
<dbReference type="InterPro" id="IPR056599">
    <property type="entry name" value="AAA_lid_fung"/>
</dbReference>
<evidence type="ECO:0000256" key="1">
    <source>
        <dbReference type="SAM" id="MobiDB-lite"/>
    </source>
</evidence>
<reference evidence="3" key="1">
    <citation type="submission" date="2021-03" db="EMBL/GenBank/DDBJ databases">
        <authorList>
            <person name="Tagirdzhanova G."/>
        </authorList>
    </citation>
    <scope>NUCLEOTIDE SEQUENCE</scope>
</reference>
<dbReference type="InterPro" id="IPR027417">
    <property type="entry name" value="P-loop_NTPase"/>
</dbReference>
<dbReference type="OrthoDB" id="10042665at2759"/>
<feature type="compositionally biased region" description="Polar residues" evidence="1">
    <location>
        <begin position="71"/>
        <end position="80"/>
    </location>
</feature>
<feature type="region of interest" description="Disordered" evidence="1">
    <location>
        <begin position="582"/>
        <end position="642"/>
    </location>
</feature>
<dbReference type="GO" id="GO:0005524">
    <property type="term" value="F:ATP binding"/>
    <property type="evidence" value="ECO:0007669"/>
    <property type="project" value="InterPro"/>
</dbReference>
<comment type="caution">
    <text evidence="3">The sequence shown here is derived from an EMBL/GenBank/DDBJ whole genome shotgun (WGS) entry which is preliminary data.</text>
</comment>
<sequence>MADPNTDTVHGQNGTTLVGDPTLQDDDIWAQYGTKKGKKSKKTKVVSPTSEEPTPEKSGNYDWDFGWASNRGVSEPSQPAASVEDGQPVQLEPARRETENDDWSSFFPKKKKSGITLCPVSDEGTATTGTKSEMPQPVQEAKEQVEPPVKSASNIDDIEVVNELGHGAVGSCLCERCVNEARQKVEQQLKEPNWTSNYISKLQAQISVLELRNESLSQRRGRRYSFSESSIASLSDDGEPSPFCNTARGPPGSESNIIVIDQPAEPAKEDRGLKLDIKRRRKIQQKYGDHKIERDDDPGMGEFGAQNTSNEHVLTVFREFDQKKHFWRRCIEIVSPPFLEVLRQESAYDIDLRLTDDRLILHEPMMTLFHNRKVLNRYIEKGGYASDSDEVKEARSHTKLILDFMRKELSESKVHDDLESAEPSGLIEFPNIWMLYPPGTTVYTKENGEYEAFIVDSVHGVHKSTRQKSGQHSYSRLELTCWSIHYDGEIFGRVWSNHSIFPFKGSKEVSSLQLVPEKFLPEAESVKSSLQSRGSQFWALQGQNYREYHGEIWSQHMSEDAIRVMIDHLTYQRREDWPISINNKHGPAEAQSKNWRENRFGNNYRSPPPPVYDDYPRGRRGRRPPPPPILDEDGYGDCGGNQEYNQDDGFEGLYERNTCDRPPTRANSKFKQYDLIKPDATPDDLTLLLCPQHVHGYCLRDKVWKSLNVNQLKPVNFRKNAWDRLVLDEEYKDIVQAMVSSYVEKSSSLEDLVAGKGAGLVALLHGPPGIGKTLTAECVADSFEKPLYQVTCGDIGTDPAYLESRLEEIFDYAVTWGAILLLDEADVFLQERDYLHLARNALVSIFLRTLEYFNGILFLTTNRIGTFDQAFQSRVHVTLGLPPLDRTRRTEVWSIFLDDLASKSLLTAPQHATLTSLVHDQWSKEKLNGRQIRNAVRTAMLVAEKKKEVPGKGHFETVLKIGRDFERYMSALQMAEGETVAEKKGERLAGVEGFEEVEGV</sequence>
<dbReference type="AlphaFoldDB" id="A0A8H3FPN4"/>
<evidence type="ECO:0000259" key="2">
    <source>
        <dbReference type="SMART" id="SM00382"/>
    </source>
</evidence>